<dbReference type="Gene3D" id="3.30.1490.100">
    <property type="entry name" value="DNA polymerase, Y-family, little finger domain"/>
    <property type="match status" value="1"/>
</dbReference>
<evidence type="ECO:0000259" key="6">
    <source>
        <dbReference type="PROSITE" id="PS50173"/>
    </source>
</evidence>
<proteinExistence type="inferred from homology"/>
<comment type="catalytic activity">
    <reaction evidence="3 4">
        <text>DNA(n) + a 2'-deoxyribonucleoside 5'-triphosphate = DNA(n+1) + diphosphate</text>
        <dbReference type="Rhea" id="RHEA:22508"/>
        <dbReference type="Rhea" id="RHEA-COMP:17339"/>
        <dbReference type="Rhea" id="RHEA-COMP:17340"/>
        <dbReference type="ChEBI" id="CHEBI:33019"/>
        <dbReference type="ChEBI" id="CHEBI:61560"/>
        <dbReference type="ChEBI" id="CHEBI:173112"/>
        <dbReference type="EC" id="2.7.7.7"/>
    </reaction>
</comment>
<dbReference type="NCBIfam" id="NF002677">
    <property type="entry name" value="PRK02406.1"/>
    <property type="match status" value="1"/>
</dbReference>
<evidence type="ECO:0000256" key="1">
    <source>
        <dbReference type="ARBA" id="ARBA00010945"/>
    </source>
</evidence>
<dbReference type="GO" id="GO:0000287">
    <property type="term" value="F:magnesium ion binding"/>
    <property type="evidence" value="ECO:0007669"/>
    <property type="project" value="UniProtKB-UniRule"/>
</dbReference>
<comment type="function">
    <text evidence="2 4">Poorly processive, error-prone DNA polymerase involved in untargeted mutagenesis. Copies undamaged DNA at stalled replication forks, which arise in vivo from mismatched or misaligned primer ends. These misaligned primers can be extended by PolIV. Exhibits no 3'-5' exonuclease (proofreading) activity. May be involved in translesional synthesis, in conjunction with the beta clamp from PolIII.</text>
</comment>
<name>A0A261F0S6_9BIFI</name>
<keyword evidence="4" id="KW-0235">DNA replication</keyword>
<feature type="domain" description="UmuC" evidence="6">
    <location>
        <begin position="1"/>
        <end position="176"/>
    </location>
</feature>
<dbReference type="GO" id="GO:0003887">
    <property type="term" value="F:DNA-directed DNA polymerase activity"/>
    <property type="evidence" value="ECO:0007669"/>
    <property type="project" value="UniProtKB-UniRule"/>
</dbReference>
<dbReference type="Proteomes" id="UP000216725">
    <property type="component" value="Unassembled WGS sequence"/>
</dbReference>
<dbReference type="Gene3D" id="1.10.150.20">
    <property type="entry name" value="5' to 3' exonuclease, C-terminal subdomain"/>
    <property type="match status" value="1"/>
</dbReference>
<keyword evidence="4" id="KW-0808">Transferase</keyword>
<dbReference type="GO" id="GO:0005829">
    <property type="term" value="C:cytosol"/>
    <property type="evidence" value="ECO:0007669"/>
    <property type="project" value="TreeGrafter"/>
</dbReference>
<keyword evidence="4" id="KW-0234">DNA repair</keyword>
<comment type="similarity">
    <text evidence="1 4">Belongs to the DNA polymerase type-Y family.</text>
</comment>
<gene>
    <name evidence="4" type="primary">dinB</name>
    <name evidence="7" type="ORF">PSRA_0258</name>
</gene>
<dbReference type="GO" id="GO:0006281">
    <property type="term" value="P:DNA repair"/>
    <property type="evidence" value="ECO:0007669"/>
    <property type="project" value="UniProtKB-UniRule"/>
</dbReference>
<evidence type="ECO:0000256" key="2">
    <source>
        <dbReference type="ARBA" id="ARBA00025589"/>
    </source>
</evidence>
<keyword evidence="4" id="KW-0227">DNA damage</keyword>
<evidence type="ECO:0000256" key="4">
    <source>
        <dbReference type="HAMAP-Rule" id="MF_01113"/>
    </source>
</evidence>
<feature type="site" description="Substrate discrimination" evidence="4">
    <location>
        <position position="5"/>
    </location>
</feature>
<protein>
    <recommendedName>
        <fullName evidence="4">DNA polymerase IV</fullName>
        <shortName evidence="4">Pol IV</shortName>
        <ecNumber evidence="4">2.7.7.7</ecNumber>
    </recommendedName>
</protein>
<dbReference type="InterPro" id="IPR017961">
    <property type="entry name" value="DNA_pol_Y-fam_little_finger"/>
</dbReference>
<feature type="active site" evidence="4">
    <location>
        <position position="94"/>
    </location>
</feature>
<dbReference type="Pfam" id="PF00817">
    <property type="entry name" value="IMS"/>
    <property type="match status" value="1"/>
</dbReference>
<comment type="caution">
    <text evidence="7">The sequence shown here is derived from an EMBL/GenBank/DDBJ whole genome shotgun (WGS) entry which is preliminary data.</text>
</comment>
<dbReference type="CDD" id="cd03586">
    <property type="entry name" value="PolY_Pol_IV_kappa"/>
    <property type="match status" value="1"/>
</dbReference>
<dbReference type="InterPro" id="IPR043502">
    <property type="entry name" value="DNA/RNA_pol_sf"/>
</dbReference>
<dbReference type="Gene3D" id="3.40.1170.60">
    <property type="match status" value="1"/>
</dbReference>
<evidence type="ECO:0000313" key="8">
    <source>
        <dbReference type="Proteomes" id="UP000216725"/>
    </source>
</evidence>
<dbReference type="Pfam" id="PF11799">
    <property type="entry name" value="IMS_C"/>
    <property type="match status" value="1"/>
</dbReference>
<dbReference type="AlphaFoldDB" id="A0A261F0S6"/>
<accession>A0A261F0S6</accession>
<dbReference type="GO" id="GO:0003684">
    <property type="term" value="F:damaged DNA binding"/>
    <property type="evidence" value="ECO:0007669"/>
    <property type="project" value="InterPro"/>
</dbReference>
<keyword evidence="4" id="KW-0239">DNA-directed DNA polymerase</keyword>
<dbReference type="PANTHER" id="PTHR11076">
    <property type="entry name" value="DNA REPAIR POLYMERASE UMUC / TRANSFERASE FAMILY MEMBER"/>
    <property type="match status" value="1"/>
</dbReference>
<dbReference type="GO" id="GO:0042276">
    <property type="term" value="P:error-prone translesion synthesis"/>
    <property type="evidence" value="ECO:0007669"/>
    <property type="project" value="TreeGrafter"/>
</dbReference>
<dbReference type="GO" id="GO:0009432">
    <property type="term" value="P:SOS response"/>
    <property type="evidence" value="ECO:0007669"/>
    <property type="project" value="TreeGrafter"/>
</dbReference>
<organism evidence="7 8">
    <name type="scientific">Pseudoscardovia radai</name>
    <dbReference type="NCBI Taxonomy" id="987066"/>
    <lineage>
        <taxon>Bacteria</taxon>
        <taxon>Bacillati</taxon>
        <taxon>Actinomycetota</taxon>
        <taxon>Actinomycetes</taxon>
        <taxon>Bifidobacteriales</taxon>
        <taxon>Bifidobacteriaceae</taxon>
        <taxon>Pseudoscardovia</taxon>
    </lineage>
</organism>
<dbReference type="SUPFAM" id="SSF56672">
    <property type="entry name" value="DNA/RNA polymerases"/>
    <property type="match status" value="1"/>
</dbReference>
<keyword evidence="4" id="KW-0515">Mutator protein</keyword>
<dbReference type="HAMAP" id="MF_01113">
    <property type="entry name" value="DNApol_IV"/>
    <property type="match status" value="1"/>
</dbReference>
<dbReference type="SUPFAM" id="SSF100879">
    <property type="entry name" value="Lesion bypass DNA polymerase (Y-family), little finger domain"/>
    <property type="match status" value="1"/>
</dbReference>
<dbReference type="Gene3D" id="3.30.70.270">
    <property type="match status" value="1"/>
</dbReference>
<reference evidence="7 8" key="1">
    <citation type="journal article" date="2017" name="BMC Genomics">
        <title>Comparative genomic and phylogenomic analyses of the Bifidobacteriaceae family.</title>
        <authorList>
            <person name="Lugli G.A."/>
            <person name="Milani C."/>
            <person name="Turroni F."/>
            <person name="Duranti S."/>
            <person name="Mancabelli L."/>
            <person name="Mangifesta M."/>
            <person name="Ferrario C."/>
            <person name="Modesto M."/>
            <person name="Mattarelli P."/>
            <person name="Jiri K."/>
            <person name="van Sinderen D."/>
            <person name="Ventura M."/>
        </authorList>
    </citation>
    <scope>NUCLEOTIDE SEQUENCE [LARGE SCALE GENOMIC DNA]</scope>
    <source>
        <strain evidence="7 8">DSM 24742</strain>
    </source>
</reference>
<sequence>MDAFYASCEIVRHPELAGKPVIIGTGARAVVSAASYEARAYGVNSAMPVSAARRRCPDGVFLPVDMAYYREMSARVFAIFEQVTPVIEKVSVDEGYLDVSGALGAWPGGPEQIGAWIRATVHSTLGVTCSVGIGSNKLIAKLASTNAKPDGMLIVPKARNADFMRVMPLRAVPGIGPATEKALVAWGCGSVAQLAELSEEDLWHATGSRVEAHRLWLVARGEDDRKIVVHAPEKSIGAERTFEEDQVALGPVADLLRSCCDEAASRLRSRQLVGHTVTLKIRYDDLQYASRSHTVREPLNTVAQIYPAARALLCGVLHVPEDSGRQTRLFRPIRLVGVSVSSLESSHGAVFQPSFDDLVGEQAQDATTPSVASAKAGEAEKAIDSVRRRFGKNAVGFGLDSSHLVGKSPDRGRVSGTGRDCARGSVES</sequence>
<dbReference type="EC" id="2.7.7.7" evidence="4"/>
<dbReference type="InterPro" id="IPR022880">
    <property type="entry name" value="DNApol_IV"/>
</dbReference>
<dbReference type="GO" id="GO:0006261">
    <property type="term" value="P:DNA-templated DNA replication"/>
    <property type="evidence" value="ECO:0007669"/>
    <property type="project" value="UniProtKB-UniRule"/>
</dbReference>
<evidence type="ECO:0000313" key="7">
    <source>
        <dbReference type="EMBL" id="OZG52526.1"/>
    </source>
</evidence>
<comment type="subcellular location">
    <subcellularLocation>
        <location evidence="4">Cytoplasm</location>
    </subcellularLocation>
</comment>
<keyword evidence="4" id="KW-0548">Nucleotidyltransferase</keyword>
<dbReference type="InterPro" id="IPR050116">
    <property type="entry name" value="DNA_polymerase-Y"/>
</dbReference>
<comment type="caution">
    <text evidence="4">Lacks conserved residue(s) required for the propagation of feature annotation.</text>
</comment>
<keyword evidence="4" id="KW-0479">Metal-binding</keyword>
<dbReference type="InterPro" id="IPR036775">
    <property type="entry name" value="DNA_pol_Y-fam_lit_finger_sf"/>
</dbReference>
<evidence type="ECO:0000256" key="3">
    <source>
        <dbReference type="ARBA" id="ARBA00049244"/>
    </source>
</evidence>
<keyword evidence="4" id="KW-0460">Magnesium</keyword>
<keyword evidence="4" id="KW-0238">DNA-binding</keyword>
<comment type="subunit">
    <text evidence="4">Monomer.</text>
</comment>
<keyword evidence="8" id="KW-1185">Reference proteome</keyword>
<dbReference type="PANTHER" id="PTHR11076:SF33">
    <property type="entry name" value="DNA POLYMERASE KAPPA"/>
    <property type="match status" value="1"/>
</dbReference>
<feature type="region of interest" description="Disordered" evidence="5">
    <location>
        <begin position="400"/>
        <end position="428"/>
    </location>
</feature>
<dbReference type="EMBL" id="MWWR01000003">
    <property type="protein sequence ID" value="OZG52526.1"/>
    <property type="molecule type" value="Genomic_DNA"/>
</dbReference>
<feature type="binding site" evidence="4">
    <location>
        <position position="93"/>
    </location>
    <ligand>
        <name>Mg(2+)</name>
        <dbReference type="ChEBI" id="CHEBI:18420"/>
    </ligand>
</feature>
<dbReference type="InterPro" id="IPR043128">
    <property type="entry name" value="Rev_trsase/Diguanyl_cyclase"/>
</dbReference>
<comment type="cofactor">
    <cofactor evidence="4">
        <name>Mg(2+)</name>
        <dbReference type="ChEBI" id="CHEBI:18420"/>
    </cofactor>
    <text evidence="4">Binds 2 magnesium ions per subunit.</text>
</comment>
<keyword evidence="4" id="KW-0963">Cytoplasm</keyword>
<dbReference type="InterPro" id="IPR001126">
    <property type="entry name" value="UmuC"/>
</dbReference>
<dbReference type="PROSITE" id="PS50173">
    <property type="entry name" value="UMUC"/>
    <property type="match status" value="1"/>
</dbReference>
<dbReference type="Pfam" id="PF14520">
    <property type="entry name" value="HHH_5"/>
    <property type="match status" value="1"/>
</dbReference>
<evidence type="ECO:0000256" key="5">
    <source>
        <dbReference type="SAM" id="MobiDB-lite"/>
    </source>
</evidence>